<dbReference type="EMBL" id="VIEB01000121">
    <property type="protein sequence ID" value="TQE05508.1"/>
    <property type="molecule type" value="Genomic_DNA"/>
</dbReference>
<dbReference type="Proteomes" id="UP000315295">
    <property type="component" value="Unassembled WGS sequence"/>
</dbReference>
<sequence>MATVLDSVVVPRSSSLSSSTALSRIAAPSSLYSLSAGALLLRYRGLKVGSALRTRSVGSLSCGPASG</sequence>
<name>A0A540N369_MALBA</name>
<proteinExistence type="predicted"/>
<organism evidence="1 2">
    <name type="scientific">Malus baccata</name>
    <name type="common">Siberian crab apple</name>
    <name type="synonym">Pyrus baccata</name>
    <dbReference type="NCBI Taxonomy" id="106549"/>
    <lineage>
        <taxon>Eukaryota</taxon>
        <taxon>Viridiplantae</taxon>
        <taxon>Streptophyta</taxon>
        <taxon>Embryophyta</taxon>
        <taxon>Tracheophyta</taxon>
        <taxon>Spermatophyta</taxon>
        <taxon>Magnoliopsida</taxon>
        <taxon>eudicotyledons</taxon>
        <taxon>Gunneridae</taxon>
        <taxon>Pentapetalae</taxon>
        <taxon>rosids</taxon>
        <taxon>fabids</taxon>
        <taxon>Rosales</taxon>
        <taxon>Rosaceae</taxon>
        <taxon>Amygdaloideae</taxon>
        <taxon>Maleae</taxon>
        <taxon>Malus</taxon>
    </lineage>
</organism>
<reference evidence="1 2" key="1">
    <citation type="journal article" date="2019" name="G3 (Bethesda)">
        <title>Sequencing of a Wild Apple (Malus baccata) Genome Unravels the Differences Between Cultivated and Wild Apple Species Regarding Disease Resistance and Cold Tolerance.</title>
        <authorList>
            <person name="Chen X."/>
        </authorList>
    </citation>
    <scope>NUCLEOTIDE SEQUENCE [LARGE SCALE GENOMIC DNA]</scope>
    <source>
        <strain evidence="2">cv. Shandingzi</strain>
        <tissue evidence="1">Leaves</tissue>
    </source>
</reference>
<dbReference type="AlphaFoldDB" id="A0A540N369"/>
<protein>
    <submittedName>
        <fullName evidence="1">Uncharacterized protein</fullName>
    </submittedName>
</protein>
<comment type="caution">
    <text evidence="1">The sequence shown here is derived from an EMBL/GenBank/DDBJ whole genome shotgun (WGS) entry which is preliminary data.</text>
</comment>
<accession>A0A540N369</accession>
<dbReference type="STRING" id="106549.A0A540N369"/>
<gene>
    <name evidence="1" type="ORF">C1H46_008933</name>
</gene>
<evidence type="ECO:0000313" key="2">
    <source>
        <dbReference type="Proteomes" id="UP000315295"/>
    </source>
</evidence>
<keyword evidence="2" id="KW-1185">Reference proteome</keyword>
<evidence type="ECO:0000313" key="1">
    <source>
        <dbReference type="EMBL" id="TQE05508.1"/>
    </source>
</evidence>